<dbReference type="SUPFAM" id="SSF102405">
    <property type="entry name" value="MCP/YpsA-like"/>
    <property type="match status" value="1"/>
</dbReference>
<protein>
    <recommendedName>
        <fullName evidence="3">Smf/DprA SLOG domain-containing protein</fullName>
    </recommendedName>
</protein>
<feature type="compositionally biased region" description="Low complexity" evidence="2">
    <location>
        <begin position="198"/>
        <end position="214"/>
    </location>
</feature>
<keyword evidence="5" id="KW-1185">Reference proteome</keyword>
<dbReference type="Gene3D" id="3.40.50.450">
    <property type="match status" value="1"/>
</dbReference>
<dbReference type="EMBL" id="MRDE01000038">
    <property type="protein sequence ID" value="OMH24998.1"/>
    <property type="molecule type" value="Genomic_DNA"/>
</dbReference>
<feature type="region of interest" description="Disordered" evidence="2">
    <location>
        <begin position="192"/>
        <end position="214"/>
    </location>
</feature>
<dbReference type="InterPro" id="IPR003488">
    <property type="entry name" value="DprA"/>
</dbReference>
<feature type="domain" description="Smf/DprA SLOG" evidence="3">
    <location>
        <begin position="217"/>
        <end position="340"/>
    </location>
</feature>
<dbReference type="Proteomes" id="UP000187085">
    <property type="component" value="Unassembled WGS sequence"/>
</dbReference>
<dbReference type="Pfam" id="PF02481">
    <property type="entry name" value="DNA_processg_A"/>
    <property type="match status" value="2"/>
</dbReference>
<organism evidence="4 5">
    <name type="scientific">Tersicoccus phoenicis</name>
    <dbReference type="NCBI Taxonomy" id="554083"/>
    <lineage>
        <taxon>Bacteria</taxon>
        <taxon>Bacillati</taxon>
        <taxon>Actinomycetota</taxon>
        <taxon>Actinomycetes</taxon>
        <taxon>Micrococcales</taxon>
        <taxon>Micrococcaceae</taxon>
        <taxon>Tersicoccus</taxon>
    </lineage>
</organism>
<dbReference type="STRING" id="554083.BKD30_06825"/>
<feature type="region of interest" description="Disordered" evidence="2">
    <location>
        <begin position="350"/>
        <end position="380"/>
    </location>
</feature>
<evidence type="ECO:0000256" key="2">
    <source>
        <dbReference type="SAM" id="MobiDB-lite"/>
    </source>
</evidence>
<evidence type="ECO:0000313" key="5">
    <source>
        <dbReference type="Proteomes" id="UP000187085"/>
    </source>
</evidence>
<comment type="caution">
    <text evidence="4">The sequence shown here is derived from an EMBL/GenBank/DDBJ whole genome shotgun (WGS) entry which is preliminary data.</text>
</comment>
<feature type="domain" description="Smf/DprA SLOG" evidence="3">
    <location>
        <begin position="103"/>
        <end position="196"/>
    </location>
</feature>
<dbReference type="InterPro" id="IPR057666">
    <property type="entry name" value="DrpA_SLOG"/>
</dbReference>
<dbReference type="GO" id="GO:0009294">
    <property type="term" value="P:DNA-mediated transformation"/>
    <property type="evidence" value="ECO:0007669"/>
    <property type="project" value="InterPro"/>
</dbReference>
<feature type="region of interest" description="Disordered" evidence="2">
    <location>
        <begin position="393"/>
        <end position="416"/>
    </location>
</feature>
<dbReference type="PANTHER" id="PTHR43022">
    <property type="entry name" value="PROTEIN SMF"/>
    <property type="match status" value="1"/>
</dbReference>
<evidence type="ECO:0000256" key="1">
    <source>
        <dbReference type="ARBA" id="ARBA00006525"/>
    </source>
</evidence>
<gene>
    <name evidence="4" type="ORF">BKD30_06825</name>
</gene>
<name>A0A1R1LBV2_9MICC</name>
<accession>A0A1R1LBV2</accession>
<dbReference type="AlphaFoldDB" id="A0A1R1LBV2"/>
<evidence type="ECO:0000259" key="3">
    <source>
        <dbReference type="Pfam" id="PF02481"/>
    </source>
</evidence>
<proteinExistence type="inferred from homology"/>
<dbReference type="PANTHER" id="PTHR43022:SF1">
    <property type="entry name" value="PROTEIN SMF"/>
    <property type="match status" value="1"/>
</dbReference>
<reference evidence="4 5" key="1">
    <citation type="submission" date="2016-12" db="EMBL/GenBank/DDBJ databases">
        <title>Draft genome of Tersicoccus phoenicis 1P05MA.</title>
        <authorList>
            <person name="Nakajima Y."/>
            <person name="Yoshizawa S."/>
            <person name="Nakamura K."/>
            <person name="Ogura Y."/>
            <person name="Hayashi T."/>
            <person name="Kogure K."/>
        </authorList>
    </citation>
    <scope>NUCLEOTIDE SEQUENCE [LARGE SCALE GENOMIC DNA]</scope>
    <source>
        <strain evidence="4 5">1p05MA</strain>
    </source>
</reference>
<comment type="similarity">
    <text evidence="1">Belongs to the DprA/Smf family.</text>
</comment>
<evidence type="ECO:0000313" key="4">
    <source>
        <dbReference type="EMBL" id="OMH24998.1"/>
    </source>
</evidence>
<sequence>MPAVPAARSATRRARAAFSRLAEPQDSVAGALIALAGPVDALRIATGALRPGQRLERSVAQELGQDDDGSALVTAAVGRWAARVPSLAPDRDLAVLARLGGWLLTPEDDAWPAGLADLGSAAPWCLWGRGGPPDALPALSRAVAVVGARDSTAYGESVGADLAHGLVTAGYCVVSGGAFGIDAQAHRGALAAHGSVRSTTGGPSEPPSAGSAPTSMMAPTVAVMACGVDRFYPVAHEPLLRAVMAEGCLLAEVAPGSSPTRWRFLQRNRLIAALSAVTVVVEARWRSGALNTAHHAAGLGRDVGAVPGSVYASTSAGCHRLLRETGAVCVTDVDDVLELLAPFRVSAQPLGDRERTDPTWSVAAGQGSGPVASSTPADPQAVVRAAASAAESGLPAAAPVTGSTGEESVRAARPAAHDGLSPQDLILYDALPVRAGSTTARLATVAGLSETMVRAGLGRLSLRGLAVATNGTWRKQRPVSR</sequence>